<reference evidence="10" key="1">
    <citation type="journal article" date="2024" name="Gigascience">
        <title>Chromosome-level genome of the poultry shaft louse Menopon gallinae provides insight into the host-switching and adaptive evolution of parasitic lice.</title>
        <authorList>
            <person name="Xu Y."/>
            <person name="Ma L."/>
            <person name="Liu S."/>
            <person name="Liang Y."/>
            <person name="Liu Q."/>
            <person name="He Z."/>
            <person name="Tian L."/>
            <person name="Duan Y."/>
            <person name="Cai W."/>
            <person name="Li H."/>
            <person name="Song F."/>
        </authorList>
    </citation>
    <scope>NUCLEOTIDE SEQUENCE</scope>
    <source>
        <strain evidence="10">Cailab_2023a</strain>
    </source>
</reference>
<dbReference type="Gene3D" id="3.40.50.10810">
    <property type="entry name" value="Tandem AAA-ATPase domain"/>
    <property type="match status" value="1"/>
</dbReference>
<feature type="compositionally biased region" description="Polar residues" evidence="8">
    <location>
        <begin position="1208"/>
        <end position="1220"/>
    </location>
</feature>
<dbReference type="PANTHER" id="PTHR45797:SF1">
    <property type="entry name" value="HELICASE ARIP4"/>
    <property type="match status" value="1"/>
</dbReference>
<evidence type="ECO:0000259" key="9">
    <source>
        <dbReference type="PROSITE" id="PS51192"/>
    </source>
</evidence>
<protein>
    <recommendedName>
        <fullName evidence="9">Helicase ATP-binding domain-containing protein</fullName>
    </recommendedName>
</protein>
<feature type="compositionally biased region" description="Basic and acidic residues" evidence="8">
    <location>
        <begin position="576"/>
        <end position="595"/>
    </location>
</feature>
<feature type="compositionally biased region" description="Basic and acidic residues" evidence="8">
    <location>
        <begin position="448"/>
        <end position="462"/>
    </location>
</feature>
<sequence>MEKIVTKIGDVTIERKVSKTSLQKFSADATHRGILPQSAARSTLDDLVKSLPQSEVLKTDAPSPQHGVNARTGKALNAQTQMGKSLDVQSEMEQKFTLPKGISWDCKSSENSRQRTGNWNQLDSRAGAKIQFNNTCQSQKRIDQTGAMQPDMSRFGGISIERKRARVPENEPEEGQLSGNSRFSSGSGAQNVEVFNRDQSNLPGKGFPYPDIERLTQGGLTIEKKTNSQADPKQFRANSHNSINSSAQRFTGKPTFSSKSPIQISSDEDKGTAEDYGMKDADFEEDYDNETEDDEEEEEEISERNRFFNSESVPLQAEREGKQQENRSGSPIVLSSEDDEKNDEDVMVMDESQLINLNSKSDNLSVKSKSSESIVIDDLRDSSAKNIESGGASRIKVPQASKLGCLEPKSESDILSSDVELDSDDVKALDDSNELGEEFSEMEEEEQMKETISEGEKLKEENEQSSPEDEADEPKNAQEDEESELKSSETELPPSDASEAEDEKTKADDVANDIVCDDLMELMKKGEIEGEVEDEKEYETEEEGTDKKGEKRKAEEEDGGNEKTETKSKSKKKKSEKTEEGESKDEDDKNIDKSKVTSANLRKNIREVMDETKLDEATLSAQRQEAERLKRLQDQQRIIRELQKQIVLNRNQKFQGRVMSLLQGNSQTSILKTSSASTPQSTTQSKSSNHVLVKLSNGQQTSLNNKKMLELLKNAKNKVALTKPAIPKTLLKQGMVSPSVSIAPIAKKEPPVDDKKKKKGDVVTLSSDSEDDCIVLSEEDESEPEEDPTNSGMHTSDKYNVPDDQGRVIVNVGHPESESDIYLAPQIARIIKPHQIGGIRFLYDNVIESVDRFQSSTGFGCILAHSMGLGKTLQIVSFSDIFLRYTSAKTILCIMPINTIQNWLAEFNMWLPKENNSSQEVRCRDFDLYIVNESLKNINSRSKVILDWHRNGGVLLMGYELFRLLSLKKSYKSKKKKKETDEKEDEAKNKELMEEVYAALVRPGPDLVICDEGHRIKNSHATTSQALKQIRTKRRIVLTGYPLQNNLLEYWCMVDFVRPNYLGSKTEFSNMFERPIQNGQCIDSTPQDKRLMRYRAHVLHSLLEGFVQRRSHAVLQSTLPEKEEYVLLLRFTPFQRKLYDTFMNEVVRTVAVPNPLKAFAVCCKIWNHPDVLYNFLKKKGEEIDLDLEEALPPSMQQPANYPFGQTPPDGSTQFPPSQAVQPWPKRGPGSRGGKVRQCAMNRRPGRGRKPAATVSPNLTSEKKDQDPEFNPSSYPSNYPDFQHQNSTESMMDSNRNRNFGRPFSQYPTSDYGSHSSFSGSSYESKNPLENLEDLSSGDFQSKRFYPQQSDSGMQNNFSNPSCMQQNTNYPQSMNQSGNADMNSGFNRNDTSKPFQYNQNYNSGYYPGGNYQSQKTPEFEQTNKQPNFNRNNQSTDPYYQNTQYPDGRDPSMNYNMQSNSNMDYQYGSGNSDQNYQQGNMNKHFQNSNPGYNDSSCNPNYQNSRPADSNYQSDFQGPNFQNSSSGFNQTSQERDSGFNKQQEYWSGSNWFDASKGSGGFEL</sequence>
<feature type="region of interest" description="Disordered" evidence="8">
    <location>
        <begin position="1193"/>
        <end position="1560"/>
    </location>
</feature>
<dbReference type="InterPro" id="IPR027417">
    <property type="entry name" value="P-loop_NTPase"/>
</dbReference>
<feature type="compositionally biased region" description="Acidic residues" evidence="8">
    <location>
        <begin position="768"/>
        <end position="788"/>
    </location>
</feature>
<feature type="compositionally biased region" description="Polar residues" evidence="8">
    <location>
        <begin position="177"/>
        <end position="188"/>
    </location>
</feature>
<evidence type="ECO:0000313" key="10">
    <source>
        <dbReference type="EMBL" id="KAL0276881.1"/>
    </source>
</evidence>
<feature type="region of interest" description="Disordered" evidence="8">
    <location>
        <begin position="359"/>
        <end position="513"/>
    </location>
</feature>
<feature type="compositionally biased region" description="Acidic residues" evidence="8">
    <location>
        <begin position="282"/>
        <end position="301"/>
    </location>
</feature>
<dbReference type="InterPro" id="IPR014001">
    <property type="entry name" value="Helicase_ATP-bd"/>
</dbReference>
<dbReference type="PANTHER" id="PTHR45797">
    <property type="entry name" value="RAD54-LIKE"/>
    <property type="match status" value="1"/>
</dbReference>
<feature type="region of interest" description="Disordered" evidence="8">
    <location>
        <begin position="227"/>
        <end position="346"/>
    </location>
</feature>
<dbReference type="PROSITE" id="PS51192">
    <property type="entry name" value="HELICASE_ATP_BIND_1"/>
    <property type="match status" value="1"/>
</dbReference>
<evidence type="ECO:0000256" key="2">
    <source>
        <dbReference type="ARBA" id="ARBA00007025"/>
    </source>
</evidence>
<feature type="compositionally biased region" description="Basic and acidic residues" evidence="8">
    <location>
        <begin position="160"/>
        <end position="169"/>
    </location>
</feature>
<dbReference type="InterPro" id="IPR000330">
    <property type="entry name" value="SNF2_N"/>
</dbReference>
<keyword evidence="7" id="KW-0539">Nucleus</keyword>
<feature type="compositionally biased region" description="Polar residues" evidence="8">
    <location>
        <begin position="1414"/>
        <end position="1443"/>
    </location>
</feature>
<keyword evidence="6" id="KW-0238">DNA-binding</keyword>
<feature type="compositionally biased region" description="Acidic residues" evidence="8">
    <location>
        <begin position="336"/>
        <end position="346"/>
    </location>
</feature>
<feature type="compositionally biased region" description="Polar residues" evidence="8">
    <location>
        <begin position="1466"/>
        <end position="1529"/>
    </location>
</feature>
<feature type="compositionally biased region" description="Acidic residues" evidence="8">
    <location>
        <begin position="529"/>
        <end position="544"/>
    </location>
</feature>
<dbReference type="CDD" id="cd18069">
    <property type="entry name" value="DEXHc_ARIP4"/>
    <property type="match status" value="1"/>
</dbReference>
<comment type="subcellular location">
    <subcellularLocation>
        <location evidence="1">Nucleus</location>
    </subcellularLocation>
</comment>
<feature type="compositionally biased region" description="Low complexity" evidence="8">
    <location>
        <begin position="1309"/>
        <end position="1324"/>
    </location>
</feature>
<dbReference type="InterPro" id="IPR044574">
    <property type="entry name" value="ARIP4-like"/>
</dbReference>
<feature type="domain" description="Helicase ATP-binding" evidence="9">
    <location>
        <begin position="852"/>
        <end position="1060"/>
    </location>
</feature>
<dbReference type="Pfam" id="PF00176">
    <property type="entry name" value="SNF2-rel_dom"/>
    <property type="match status" value="1"/>
</dbReference>
<feature type="region of interest" description="Disordered" evidence="8">
    <location>
        <begin position="525"/>
        <end position="595"/>
    </location>
</feature>
<evidence type="ECO:0000256" key="7">
    <source>
        <dbReference type="ARBA" id="ARBA00023242"/>
    </source>
</evidence>
<evidence type="ECO:0000256" key="6">
    <source>
        <dbReference type="ARBA" id="ARBA00023125"/>
    </source>
</evidence>
<dbReference type="GO" id="GO:0003677">
    <property type="term" value="F:DNA binding"/>
    <property type="evidence" value="ECO:0007669"/>
    <property type="project" value="UniProtKB-KW"/>
</dbReference>
<comment type="caution">
    <text evidence="10">The sequence shown here is derived from an EMBL/GenBank/DDBJ whole genome shotgun (WGS) entry which is preliminary data.</text>
</comment>
<evidence type="ECO:0000256" key="4">
    <source>
        <dbReference type="ARBA" id="ARBA00022806"/>
    </source>
</evidence>
<proteinExistence type="inferred from homology"/>
<name>A0AAW2I4X9_9NEOP</name>
<dbReference type="Gene3D" id="1.20.120.850">
    <property type="entry name" value="SWI2/SNF2 ATPases, N-terminal domain"/>
    <property type="match status" value="1"/>
</dbReference>
<feature type="compositionally biased region" description="Basic and acidic residues" evidence="8">
    <location>
        <begin position="473"/>
        <end position="489"/>
    </location>
</feature>
<feature type="compositionally biased region" description="Polar residues" evidence="8">
    <location>
        <begin position="1346"/>
        <end position="1394"/>
    </location>
</feature>
<keyword evidence="4" id="KW-0347">Helicase</keyword>
<accession>A0AAW2I4X9</accession>
<gene>
    <name evidence="10" type="ORF">PYX00_004349</name>
</gene>
<dbReference type="Gene3D" id="3.40.50.300">
    <property type="entry name" value="P-loop containing nucleotide triphosphate hydrolases"/>
    <property type="match status" value="1"/>
</dbReference>
<evidence type="ECO:0000256" key="8">
    <source>
        <dbReference type="SAM" id="MobiDB-lite"/>
    </source>
</evidence>
<feature type="compositionally biased region" description="Low complexity" evidence="8">
    <location>
        <begin position="1395"/>
        <end position="1413"/>
    </location>
</feature>
<organism evidence="10">
    <name type="scientific">Menopon gallinae</name>
    <name type="common">poultry shaft louse</name>
    <dbReference type="NCBI Taxonomy" id="328185"/>
    <lineage>
        <taxon>Eukaryota</taxon>
        <taxon>Metazoa</taxon>
        <taxon>Ecdysozoa</taxon>
        <taxon>Arthropoda</taxon>
        <taxon>Hexapoda</taxon>
        <taxon>Insecta</taxon>
        <taxon>Pterygota</taxon>
        <taxon>Neoptera</taxon>
        <taxon>Paraneoptera</taxon>
        <taxon>Psocodea</taxon>
        <taxon>Troctomorpha</taxon>
        <taxon>Phthiraptera</taxon>
        <taxon>Amblycera</taxon>
        <taxon>Menoponidae</taxon>
        <taxon>Menopon</taxon>
    </lineage>
</organism>
<dbReference type="GO" id="GO:0005634">
    <property type="term" value="C:nucleus"/>
    <property type="evidence" value="ECO:0007669"/>
    <property type="project" value="UniProtKB-SubCell"/>
</dbReference>
<dbReference type="GO" id="GO:0016887">
    <property type="term" value="F:ATP hydrolysis activity"/>
    <property type="evidence" value="ECO:0007669"/>
    <property type="project" value="InterPro"/>
</dbReference>
<feature type="compositionally biased region" description="Basic and acidic residues" evidence="8">
    <location>
        <begin position="267"/>
        <end position="281"/>
    </location>
</feature>
<keyword evidence="3" id="KW-0547">Nucleotide-binding</keyword>
<evidence type="ECO:0000256" key="1">
    <source>
        <dbReference type="ARBA" id="ARBA00004123"/>
    </source>
</evidence>
<feature type="compositionally biased region" description="Basic and acidic residues" evidence="8">
    <location>
        <begin position="545"/>
        <end position="568"/>
    </location>
</feature>
<dbReference type="EMBL" id="JARGDH010000002">
    <property type="protein sequence ID" value="KAL0276881.1"/>
    <property type="molecule type" value="Genomic_DNA"/>
</dbReference>
<feature type="compositionally biased region" description="Polar residues" evidence="8">
    <location>
        <begin position="1536"/>
        <end position="1549"/>
    </location>
</feature>
<dbReference type="GO" id="GO:0004386">
    <property type="term" value="F:helicase activity"/>
    <property type="evidence" value="ECO:0007669"/>
    <property type="project" value="UniProtKB-KW"/>
</dbReference>
<evidence type="ECO:0000256" key="5">
    <source>
        <dbReference type="ARBA" id="ARBA00022840"/>
    </source>
</evidence>
<feature type="compositionally biased region" description="Low complexity" evidence="8">
    <location>
        <begin position="359"/>
        <end position="376"/>
    </location>
</feature>
<evidence type="ECO:0000256" key="3">
    <source>
        <dbReference type="ARBA" id="ARBA00022741"/>
    </source>
</evidence>
<comment type="similarity">
    <text evidence="2">Belongs to the SNF2/RAD54 helicase family.</text>
</comment>
<feature type="compositionally biased region" description="Acidic residues" evidence="8">
    <location>
        <begin position="431"/>
        <end position="447"/>
    </location>
</feature>
<feature type="compositionally biased region" description="Polar residues" evidence="8">
    <location>
        <begin position="227"/>
        <end position="265"/>
    </location>
</feature>
<feature type="region of interest" description="Disordered" evidence="8">
    <location>
        <begin position="747"/>
        <end position="800"/>
    </location>
</feature>
<feature type="compositionally biased region" description="Polar residues" evidence="8">
    <location>
        <begin position="1282"/>
        <end position="1297"/>
    </location>
</feature>
<keyword evidence="5" id="KW-0067">ATP-binding</keyword>
<keyword evidence="4" id="KW-0378">Hydrolase</keyword>
<dbReference type="SMART" id="SM00487">
    <property type="entry name" value="DEXDc"/>
    <property type="match status" value="1"/>
</dbReference>
<feature type="region of interest" description="Disordered" evidence="8">
    <location>
        <begin position="160"/>
        <end position="188"/>
    </location>
</feature>
<dbReference type="InterPro" id="IPR044573">
    <property type="entry name" value="ARIP4_DEXHc"/>
</dbReference>
<dbReference type="SUPFAM" id="SSF52540">
    <property type="entry name" value="P-loop containing nucleoside triphosphate hydrolases"/>
    <property type="match status" value="1"/>
</dbReference>
<dbReference type="GO" id="GO:0005524">
    <property type="term" value="F:ATP binding"/>
    <property type="evidence" value="ECO:0007669"/>
    <property type="project" value="UniProtKB-KW"/>
</dbReference>
<dbReference type="InterPro" id="IPR038718">
    <property type="entry name" value="SNF2-like_sf"/>
</dbReference>
<feature type="compositionally biased region" description="Low complexity" evidence="8">
    <location>
        <begin position="1450"/>
        <end position="1461"/>
    </location>
</feature>